<feature type="transmembrane region" description="Helical" evidence="2">
    <location>
        <begin position="682"/>
        <end position="703"/>
    </location>
</feature>
<accession>A0AAD5T5H7</accession>
<keyword evidence="4" id="KW-1185">Reference proteome</keyword>
<evidence type="ECO:0000256" key="1">
    <source>
        <dbReference type="SAM" id="MobiDB-lite"/>
    </source>
</evidence>
<feature type="compositionally biased region" description="Polar residues" evidence="1">
    <location>
        <begin position="255"/>
        <end position="270"/>
    </location>
</feature>
<keyword evidence="2" id="KW-0812">Transmembrane</keyword>
<feature type="compositionally biased region" description="Pro residues" evidence="1">
    <location>
        <begin position="280"/>
        <end position="292"/>
    </location>
</feature>
<dbReference type="EMBL" id="JADGJH010000320">
    <property type="protein sequence ID" value="KAJ3131070.1"/>
    <property type="molecule type" value="Genomic_DNA"/>
</dbReference>
<feature type="compositionally biased region" description="Low complexity" evidence="1">
    <location>
        <begin position="206"/>
        <end position="223"/>
    </location>
</feature>
<name>A0AAD5T5H7_9FUNG</name>
<keyword evidence="2" id="KW-1133">Transmembrane helix</keyword>
<protein>
    <submittedName>
        <fullName evidence="3">Uncharacterized protein</fullName>
    </submittedName>
</protein>
<feature type="compositionally biased region" description="Low complexity" evidence="1">
    <location>
        <begin position="56"/>
        <end position="69"/>
    </location>
</feature>
<dbReference type="AlphaFoldDB" id="A0AAD5T5H7"/>
<feature type="region of interest" description="Disordered" evidence="1">
    <location>
        <begin position="255"/>
        <end position="294"/>
    </location>
</feature>
<feature type="region of interest" description="Disordered" evidence="1">
    <location>
        <begin position="38"/>
        <end position="82"/>
    </location>
</feature>
<reference evidence="3" key="1">
    <citation type="submission" date="2020-05" db="EMBL/GenBank/DDBJ databases">
        <title>Phylogenomic resolution of chytrid fungi.</title>
        <authorList>
            <person name="Stajich J.E."/>
            <person name="Amses K."/>
            <person name="Simmons R."/>
            <person name="Seto K."/>
            <person name="Myers J."/>
            <person name="Bonds A."/>
            <person name="Quandt C.A."/>
            <person name="Barry K."/>
            <person name="Liu P."/>
            <person name="Grigoriev I."/>
            <person name="Longcore J.E."/>
            <person name="James T.Y."/>
        </authorList>
    </citation>
    <scope>NUCLEOTIDE SEQUENCE</scope>
    <source>
        <strain evidence="3">JEL0513</strain>
    </source>
</reference>
<feature type="region of interest" description="Disordered" evidence="1">
    <location>
        <begin position="312"/>
        <end position="331"/>
    </location>
</feature>
<evidence type="ECO:0000256" key="2">
    <source>
        <dbReference type="SAM" id="Phobius"/>
    </source>
</evidence>
<organism evidence="3 4">
    <name type="scientific">Physocladia obscura</name>
    <dbReference type="NCBI Taxonomy" id="109957"/>
    <lineage>
        <taxon>Eukaryota</taxon>
        <taxon>Fungi</taxon>
        <taxon>Fungi incertae sedis</taxon>
        <taxon>Chytridiomycota</taxon>
        <taxon>Chytridiomycota incertae sedis</taxon>
        <taxon>Chytridiomycetes</taxon>
        <taxon>Chytridiales</taxon>
        <taxon>Chytriomycetaceae</taxon>
        <taxon>Physocladia</taxon>
    </lineage>
</organism>
<evidence type="ECO:0000313" key="4">
    <source>
        <dbReference type="Proteomes" id="UP001211907"/>
    </source>
</evidence>
<dbReference type="Proteomes" id="UP001211907">
    <property type="component" value="Unassembled WGS sequence"/>
</dbReference>
<feature type="region of interest" description="Disordered" evidence="1">
    <location>
        <begin position="389"/>
        <end position="410"/>
    </location>
</feature>
<feature type="compositionally biased region" description="Polar residues" evidence="1">
    <location>
        <begin position="190"/>
        <end position="205"/>
    </location>
</feature>
<sequence length="912" mass="98523">MAAPASSKQIQSADPGSNLAVANSVGLLRDVLSPANANVNTDLNANTKFKPSTTPNKSNSESINNNNANTVGINSPLTRSLSRDLRRRSAIPVPQSQSPLNVAGVPIKQQQQLSPTLSGSVPIRSSVVASSPEKALPNIPNSPELAVISEELQSQRFLGDNTAQNSTAERVNQVTAATENQSVQNLIKSFSAQQPRPGSVSPTQKSDTSSATVTTTISSSSNSDSRKKKLVEFGKGIKSSFGFSSTSRTVFDPIPSSTALIRQPPQSAATNRPRRSTASGPPPPSLPAPPANPQQYLRRYKSHSTLVANRPDFVVPVSPPSSVSQTGLSPPTRLLEKKLRSTRSMNSLSPNGTIIQVSPALGLRSTGPRRVSATSAISGAGTTGAVITRSGGKRAAAGDREDDYNVPAPPFKPRALPLTVMQGGNSVEIVDNEIGSEFGNGVEKEKLFFEKPADVSVPAVSTTKTVTFVEKKDAWASERNGAKTGDIGDLTSAKPTIGVSVGTFVAAVGDAVIDAEFKRKYDLQDSEDSEEEVYAAAATPKKRKSVVGLLFEEGKLLAPDLGQSPREIICSRTVGKYNLRARHSLGASSLPQLVYPKTITKASQKHEDILKTILFTDLEEREKFDETAASASEALLIASSTAVASENVNENSSAPKNEHVSNGDEPVQVIFKPDALSRVARTFGGIFAVALILPFLFALTSWYNDVGAHITYCNGTLSEAWIKPTKGVTHGLAKDFWGQYLPSCIGCPEGAVCNGAFVSTCLDAEHEVFGNEELGPFSVYIGFSPLCLPKNFVAIEDLRQLDETSHTSSHLRANLLPISKRVEIWKQKLEVYRIKQWRRLKKVHHNMFVKIFLQYDRLFHRLARLFHQILDGNNGKRLMQYYLEVEKQLDGFVKFVKGKIDKVAQDTAKTFH</sequence>
<gene>
    <name evidence="3" type="ORF">HK100_006868</name>
</gene>
<comment type="caution">
    <text evidence="3">The sequence shown here is derived from an EMBL/GenBank/DDBJ whole genome shotgun (WGS) entry which is preliminary data.</text>
</comment>
<proteinExistence type="predicted"/>
<keyword evidence="2" id="KW-0472">Membrane</keyword>
<feature type="compositionally biased region" description="Low complexity" evidence="1">
    <location>
        <begin position="314"/>
        <end position="324"/>
    </location>
</feature>
<evidence type="ECO:0000313" key="3">
    <source>
        <dbReference type="EMBL" id="KAJ3131070.1"/>
    </source>
</evidence>
<feature type="compositionally biased region" description="Polar residues" evidence="1">
    <location>
        <begin position="38"/>
        <end position="55"/>
    </location>
</feature>
<feature type="region of interest" description="Disordered" evidence="1">
    <location>
        <begin position="190"/>
        <end position="227"/>
    </location>
</feature>